<accession>A0A9D9BT58</accession>
<reference evidence="1" key="1">
    <citation type="journal article" date="2021" name="Front. Mar. Sci.">
        <title>Genomes of Diverse Isolates of Prochlorococcus High-Light-Adapted Clade II in the Western Pacific Ocean.</title>
        <authorList>
            <person name="Yan W."/>
            <person name="Feng X."/>
            <person name="Zhang W."/>
            <person name="Nawaz M.Z."/>
            <person name="Luo T."/>
            <person name="Zhang R."/>
            <person name="Jiao N."/>
        </authorList>
    </citation>
    <scope>NUCLEOTIDE SEQUENCE</scope>
    <source>
        <strain evidence="1">CUG1433</strain>
    </source>
</reference>
<proteinExistence type="predicted"/>
<evidence type="ECO:0000313" key="2">
    <source>
        <dbReference type="Proteomes" id="UP000668060"/>
    </source>
</evidence>
<organism evidence="1 2">
    <name type="scientific">Prochlorococcus marinus CUG1433</name>
    <dbReference type="NCBI Taxonomy" id="2774506"/>
    <lineage>
        <taxon>Bacteria</taxon>
        <taxon>Bacillati</taxon>
        <taxon>Cyanobacteriota</taxon>
        <taxon>Cyanophyceae</taxon>
        <taxon>Synechococcales</taxon>
        <taxon>Prochlorococcaceae</taxon>
        <taxon>Prochlorococcus</taxon>
    </lineage>
</organism>
<comment type="caution">
    <text evidence="1">The sequence shown here is derived from an EMBL/GenBank/DDBJ whole genome shotgun (WGS) entry which is preliminary data.</text>
</comment>
<dbReference type="EMBL" id="JAEPLN010000001">
    <property type="protein sequence ID" value="MBO6971849.1"/>
    <property type="molecule type" value="Genomic_DNA"/>
</dbReference>
<name>A0A9D9BT58_PROMR</name>
<sequence length="139" mass="15981">MILNFEKIIPTSKQVSELYELLLDRKNSISHKDTPSLIEHNNFVLSNPYIAWYLIYKKEKLIGSLYLHSDNSIGLNSNKSKKEDVTEIIAFVKANHKPLPPIKSVRRGEFFINVSSNNGVLLKILKKIGKNEIQRSFIL</sequence>
<gene>
    <name evidence="1" type="ORF">JJ842_07985</name>
</gene>
<dbReference type="AlphaFoldDB" id="A0A9D9BT58"/>
<evidence type="ECO:0000313" key="1">
    <source>
        <dbReference type="EMBL" id="MBO6971849.1"/>
    </source>
</evidence>
<protein>
    <submittedName>
        <fullName evidence="1">Uncharacterized protein</fullName>
    </submittedName>
</protein>
<dbReference type="Proteomes" id="UP000668060">
    <property type="component" value="Unassembled WGS sequence"/>
</dbReference>